<reference evidence="1" key="2">
    <citation type="submission" date="2022-06" db="UniProtKB">
        <authorList>
            <consortium name="EnsemblMetazoa"/>
        </authorList>
    </citation>
    <scope>IDENTIFICATION</scope>
    <source>
        <strain evidence="1">PS312</strain>
    </source>
</reference>
<proteinExistence type="predicted"/>
<evidence type="ECO:0000313" key="1">
    <source>
        <dbReference type="EnsemblMetazoa" id="PPA39847.1"/>
    </source>
</evidence>
<sequence>MQLIKIELFCLQLFLSLYPYVRLSIQLICSLYNFRYLHYLSFIQQ</sequence>
<protein>
    <submittedName>
        <fullName evidence="1">Uncharacterized protein</fullName>
    </submittedName>
</protein>
<accession>A0A8R1YZ19</accession>
<keyword evidence="2" id="KW-1185">Reference proteome</keyword>
<organism evidence="1 2">
    <name type="scientific">Pristionchus pacificus</name>
    <name type="common">Parasitic nematode worm</name>
    <dbReference type="NCBI Taxonomy" id="54126"/>
    <lineage>
        <taxon>Eukaryota</taxon>
        <taxon>Metazoa</taxon>
        <taxon>Ecdysozoa</taxon>
        <taxon>Nematoda</taxon>
        <taxon>Chromadorea</taxon>
        <taxon>Rhabditida</taxon>
        <taxon>Rhabditina</taxon>
        <taxon>Diplogasteromorpha</taxon>
        <taxon>Diplogasteroidea</taxon>
        <taxon>Neodiplogasteridae</taxon>
        <taxon>Pristionchus</taxon>
    </lineage>
</organism>
<reference evidence="2" key="1">
    <citation type="journal article" date="2008" name="Nat. Genet.">
        <title>The Pristionchus pacificus genome provides a unique perspective on nematode lifestyle and parasitism.</title>
        <authorList>
            <person name="Dieterich C."/>
            <person name="Clifton S.W."/>
            <person name="Schuster L.N."/>
            <person name="Chinwalla A."/>
            <person name="Delehaunty K."/>
            <person name="Dinkelacker I."/>
            <person name="Fulton L."/>
            <person name="Fulton R."/>
            <person name="Godfrey J."/>
            <person name="Minx P."/>
            <person name="Mitreva M."/>
            <person name="Roeseler W."/>
            <person name="Tian H."/>
            <person name="Witte H."/>
            <person name="Yang S.P."/>
            <person name="Wilson R.K."/>
            <person name="Sommer R.J."/>
        </authorList>
    </citation>
    <scope>NUCLEOTIDE SEQUENCE [LARGE SCALE GENOMIC DNA]</scope>
    <source>
        <strain evidence="2">PS312</strain>
    </source>
</reference>
<dbReference type="EnsemblMetazoa" id="PPA39847.1">
    <property type="protein sequence ID" value="PPA39847.1"/>
    <property type="gene ID" value="WBGene00278216"/>
</dbReference>
<accession>A0A2A6B2H6</accession>
<name>A0A2A6B2H6_PRIPA</name>
<dbReference type="AlphaFoldDB" id="A0A2A6B2H6"/>
<dbReference type="Proteomes" id="UP000005239">
    <property type="component" value="Unassembled WGS sequence"/>
</dbReference>
<evidence type="ECO:0000313" key="2">
    <source>
        <dbReference type="Proteomes" id="UP000005239"/>
    </source>
</evidence>
<gene>
    <name evidence="1" type="primary">WBGene00278216</name>
</gene>